<dbReference type="EnsemblMetazoa" id="AMAM019280-RA">
    <property type="protein sequence ID" value="AMAM019280-PA"/>
    <property type="gene ID" value="AMAM019280"/>
</dbReference>
<keyword evidence="4" id="KW-1185">Reference proteome</keyword>
<proteinExistence type="predicted"/>
<feature type="domain" description="Splicing factor 3B subunit 1" evidence="2">
    <location>
        <begin position="171"/>
        <end position="299"/>
    </location>
</feature>
<sequence length="438" mass="50005">IGQQIQEVKIKKELDALPGNDDGIKVEGYSPDVVPTALGADTPPDDEGFSTLLEHGEPAWTVESNRIRHAWRYFLLTPEEIDTFADEGKTPDAEARISVMHEMEIDGNEETLFLHQWEEPSSPAPQAPSIEMTTRRSRWDEKPETAHRTIDNAWEITPSAVGVLPNQSPPSKKRRTRWDQPPVETIRMNSATTDCEDASPITPGMVSTYSRNLLKTTAITAVAESSPMTPGSQLSRWCHQDIKQRNRPMADEELDTIFPPSYQILIPPSDYNPTETLNHQLTITPDTDTRTGFFMQTENVKPKFEDNMMKRNLPFMKPDDTQFFGKLLIDVDEYSLTVEELKERQIMNLLLKIKNGEPPIRKIAMRHITNKAREFGAGPLFNQILPLMMNVTLEDHERHQLVKVIDRILFKLDNLVRPYVHGILIVIEPLLIDEDYYA</sequence>
<dbReference type="GO" id="GO:0000245">
    <property type="term" value="P:spliceosomal complex assembly"/>
    <property type="evidence" value="ECO:0007669"/>
    <property type="project" value="InterPro"/>
</dbReference>
<reference evidence="4" key="1">
    <citation type="submission" date="2013-09" db="EMBL/GenBank/DDBJ databases">
        <title>The Genome Sequence of Anopheles maculatus species B.</title>
        <authorList>
            <consortium name="The Broad Institute Genomics Platform"/>
            <person name="Neafsey D.E."/>
            <person name="Besansky N."/>
            <person name="Howell P."/>
            <person name="Walton C."/>
            <person name="Young S.K."/>
            <person name="Zeng Q."/>
            <person name="Gargeya S."/>
            <person name="Fitzgerald M."/>
            <person name="Haas B."/>
            <person name="Abouelleil A."/>
            <person name="Allen A.W."/>
            <person name="Alvarado L."/>
            <person name="Arachchi H.M."/>
            <person name="Berlin A.M."/>
            <person name="Chapman S.B."/>
            <person name="Gainer-Dewar J."/>
            <person name="Goldberg J."/>
            <person name="Griggs A."/>
            <person name="Gujja S."/>
            <person name="Hansen M."/>
            <person name="Howarth C."/>
            <person name="Imamovic A."/>
            <person name="Ireland A."/>
            <person name="Larimer J."/>
            <person name="McCowan C."/>
            <person name="Murphy C."/>
            <person name="Pearson M."/>
            <person name="Poon T.W."/>
            <person name="Priest M."/>
            <person name="Roberts A."/>
            <person name="Saif S."/>
            <person name="Shea T."/>
            <person name="Sisk P."/>
            <person name="Sykes S."/>
            <person name="Wortman J."/>
            <person name="Nusbaum C."/>
            <person name="Birren B."/>
        </authorList>
    </citation>
    <scope>NUCLEOTIDE SEQUENCE [LARGE SCALE GENOMIC DNA]</scope>
    <source>
        <strain evidence="4">maculatus3</strain>
    </source>
</reference>
<dbReference type="SUPFAM" id="SSF48371">
    <property type="entry name" value="ARM repeat"/>
    <property type="match status" value="1"/>
</dbReference>
<dbReference type="VEuPathDB" id="VectorBase:AMAM019280"/>
<protein>
    <recommendedName>
        <fullName evidence="2">Splicing factor 3B subunit 1 domain-containing protein</fullName>
    </recommendedName>
</protein>
<evidence type="ECO:0000256" key="1">
    <source>
        <dbReference type="SAM" id="MobiDB-lite"/>
    </source>
</evidence>
<feature type="compositionally biased region" description="Basic and acidic residues" evidence="1">
    <location>
        <begin position="133"/>
        <end position="145"/>
    </location>
</feature>
<dbReference type="InterPro" id="IPR015016">
    <property type="entry name" value="SF3b_su1"/>
</dbReference>
<dbReference type="Proteomes" id="UP000075901">
    <property type="component" value="Unassembled WGS sequence"/>
</dbReference>
<evidence type="ECO:0000259" key="2">
    <source>
        <dbReference type="Pfam" id="PF08920"/>
    </source>
</evidence>
<accession>A0A182T461</accession>
<feature type="region of interest" description="Disordered" evidence="1">
    <location>
        <begin position="119"/>
        <end position="145"/>
    </location>
</feature>
<organism evidence="3 4">
    <name type="scientific">Anopheles maculatus</name>
    <dbReference type="NCBI Taxonomy" id="74869"/>
    <lineage>
        <taxon>Eukaryota</taxon>
        <taxon>Metazoa</taxon>
        <taxon>Ecdysozoa</taxon>
        <taxon>Arthropoda</taxon>
        <taxon>Hexapoda</taxon>
        <taxon>Insecta</taxon>
        <taxon>Pterygota</taxon>
        <taxon>Neoptera</taxon>
        <taxon>Endopterygota</taxon>
        <taxon>Diptera</taxon>
        <taxon>Nematocera</taxon>
        <taxon>Culicoidea</taxon>
        <taxon>Culicidae</taxon>
        <taxon>Anophelinae</taxon>
        <taxon>Anopheles</taxon>
        <taxon>Anopheles maculatus group</taxon>
    </lineage>
</organism>
<dbReference type="GO" id="GO:0003729">
    <property type="term" value="F:mRNA binding"/>
    <property type="evidence" value="ECO:0007669"/>
    <property type="project" value="InterPro"/>
</dbReference>
<dbReference type="PANTHER" id="PTHR12097">
    <property type="entry name" value="SPLICING FACTOR 3B, SUBUNIT 1-RELATED"/>
    <property type="match status" value="1"/>
</dbReference>
<evidence type="ECO:0000313" key="3">
    <source>
        <dbReference type="EnsemblMetazoa" id="AMAM019280-PA"/>
    </source>
</evidence>
<dbReference type="AlphaFoldDB" id="A0A182T461"/>
<dbReference type="Pfam" id="PF08920">
    <property type="entry name" value="SF3b1"/>
    <property type="match status" value="1"/>
</dbReference>
<reference evidence="3" key="2">
    <citation type="submission" date="2020-05" db="UniProtKB">
        <authorList>
            <consortium name="EnsemblMetazoa"/>
        </authorList>
    </citation>
    <scope>IDENTIFICATION</scope>
    <source>
        <strain evidence="3">maculatus3</strain>
    </source>
</reference>
<name>A0A182T461_9DIPT</name>
<dbReference type="InterPro" id="IPR016024">
    <property type="entry name" value="ARM-type_fold"/>
</dbReference>
<evidence type="ECO:0000313" key="4">
    <source>
        <dbReference type="Proteomes" id="UP000075901"/>
    </source>
</evidence>
<dbReference type="InterPro" id="IPR038737">
    <property type="entry name" value="SF3b_su1-like"/>
</dbReference>